<evidence type="ECO:0000313" key="1">
    <source>
        <dbReference type="EMBL" id="MES1919164.1"/>
    </source>
</evidence>
<reference evidence="1 2" key="1">
    <citation type="journal article" date="2024" name="BMC Biol.">
        <title>Comparative genomics of Ascetosporea gives new insight into the evolutionary basis for animal parasitism in Rhizaria.</title>
        <authorList>
            <person name="Hiltunen Thoren M."/>
            <person name="Onut-Brannstrom I."/>
            <person name="Alfjorden A."/>
            <person name="Peckova H."/>
            <person name="Swords F."/>
            <person name="Hooper C."/>
            <person name="Holzer A.S."/>
            <person name="Bass D."/>
            <person name="Burki F."/>
        </authorList>
    </citation>
    <scope>NUCLEOTIDE SEQUENCE [LARGE SCALE GENOMIC DNA]</scope>
    <source>
        <strain evidence="1">20-A016</strain>
    </source>
</reference>
<proteinExistence type="predicted"/>
<dbReference type="EMBL" id="JBDODL010000214">
    <property type="protein sequence ID" value="MES1919164.1"/>
    <property type="molecule type" value="Genomic_DNA"/>
</dbReference>
<accession>A0ABV2AI42</accession>
<keyword evidence="2" id="KW-1185">Reference proteome</keyword>
<protein>
    <submittedName>
        <fullName evidence="1">Uncharacterized protein</fullName>
    </submittedName>
</protein>
<sequence length="251" mass="28869">MNCCSEANILRNQNPQWSENEQEDFVSKIKMCECIRSSLTKLVNKQKNIRSVMAELSKYTDNLVVQAERLNNAHENFRSIIAFLKVSRFLKKEMSVLKLGLAEILRSKLFQPLKNALEIHLNNVHDLKNVFVSKKKQDYVNSTLLKKEEEKSQMRSEVLEDLRLKVKHSGIDVETARSNLEKAVVEALTHMESEMSEMIMSSIELMRETFENMAKIEEPSGEMPTSQNYDIVKISQSVVANQQEEIKSEGA</sequence>
<dbReference type="Proteomes" id="UP001439008">
    <property type="component" value="Unassembled WGS sequence"/>
</dbReference>
<comment type="caution">
    <text evidence="1">The sequence shown here is derived from an EMBL/GenBank/DDBJ whole genome shotgun (WGS) entry which is preliminary data.</text>
</comment>
<organism evidence="1 2">
    <name type="scientific">Bonamia ostreae</name>
    <dbReference type="NCBI Taxonomy" id="126728"/>
    <lineage>
        <taxon>Eukaryota</taxon>
        <taxon>Sar</taxon>
        <taxon>Rhizaria</taxon>
        <taxon>Endomyxa</taxon>
        <taxon>Ascetosporea</taxon>
        <taxon>Haplosporida</taxon>
        <taxon>Bonamia</taxon>
    </lineage>
</organism>
<name>A0ABV2AI42_9EUKA</name>
<evidence type="ECO:0000313" key="2">
    <source>
        <dbReference type="Proteomes" id="UP001439008"/>
    </source>
</evidence>
<gene>
    <name evidence="1" type="ORF">MHBO_001028</name>
</gene>